<keyword evidence="4" id="KW-1185">Reference proteome</keyword>
<evidence type="ECO:0000313" key="3">
    <source>
        <dbReference type="EMBL" id="BCK84401.1"/>
    </source>
</evidence>
<dbReference type="PANTHER" id="PTHR43798:SF31">
    <property type="entry name" value="AB HYDROLASE SUPERFAMILY PROTEIN YCLE"/>
    <property type="match status" value="1"/>
</dbReference>
<name>A0A810QFK6_9FIRM</name>
<keyword evidence="1 3" id="KW-0378">Hydrolase</keyword>
<reference evidence="3" key="1">
    <citation type="submission" date="2020-09" db="EMBL/GenBank/DDBJ databases">
        <title>New species isolated from human feces.</title>
        <authorList>
            <person name="Kitahara M."/>
            <person name="Shigeno Y."/>
            <person name="Shime M."/>
            <person name="Matsumoto Y."/>
            <person name="Nakamura S."/>
            <person name="Motooka D."/>
            <person name="Fukuoka S."/>
            <person name="Nishikawa H."/>
            <person name="Benno Y."/>
        </authorList>
    </citation>
    <scope>NUCLEOTIDE SEQUENCE</scope>
    <source>
        <strain evidence="3">MM59</strain>
    </source>
</reference>
<dbReference type="AlphaFoldDB" id="A0A810QFK6"/>
<dbReference type="Proteomes" id="UP000679848">
    <property type="component" value="Chromosome"/>
</dbReference>
<evidence type="ECO:0000259" key="2">
    <source>
        <dbReference type="Pfam" id="PF00561"/>
    </source>
</evidence>
<dbReference type="GO" id="GO:0016020">
    <property type="term" value="C:membrane"/>
    <property type="evidence" value="ECO:0007669"/>
    <property type="project" value="TreeGrafter"/>
</dbReference>
<dbReference type="Pfam" id="PF00561">
    <property type="entry name" value="Abhydrolase_1"/>
    <property type="match status" value="1"/>
</dbReference>
<dbReference type="KEGG" id="pfaa:MM59RIKEN_17200"/>
<dbReference type="EMBL" id="AP023420">
    <property type="protein sequence ID" value="BCK84401.1"/>
    <property type="molecule type" value="Genomic_DNA"/>
</dbReference>
<sequence>MDISLYYEKRGAGEPLVLLHGNGEDGSYFLHQMEAFSREFLVYALDTRGHGRSPRGSAPFTISQFAEDLLAFLDEQGLKRVNLLGFSDGGNIALTFALRHPERVRRLVLNGANLNPRGVKAWVQLPIVLGYQIASRLKSPKARTNAEMLGLMVHEPQIPPSELAGLMMPVLVIAGTRDMIREDHTRLMAREIPGARLALIPGNHFIARRNPAAFNRAVWSFFQETAVSGEETL</sequence>
<dbReference type="GO" id="GO:0016787">
    <property type="term" value="F:hydrolase activity"/>
    <property type="evidence" value="ECO:0007669"/>
    <property type="project" value="UniProtKB-KW"/>
</dbReference>
<proteinExistence type="predicted"/>
<protein>
    <submittedName>
        <fullName evidence="3">Alpha/beta hydrolase</fullName>
    </submittedName>
</protein>
<feature type="domain" description="AB hydrolase-1" evidence="2">
    <location>
        <begin position="15"/>
        <end position="115"/>
    </location>
</feature>
<dbReference type="SUPFAM" id="SSF53474">
    <property type="entry name" value="alpha/beta-Hydrolases"/>
    <property type="match status" value="1"/>
</dbReference>
<evidence type="ECO:0000256" key="1">
    <source>
        <dbReference type="ARBA" id="ARBA00022801"/>
    </source>
</evidence>
<accession>A0A810QFK6</accession>
<dbReference type="InterPro" id="IPR029058">
    <property type="entry name" value="AB_hydrolase_fold"/>
</dbReference>
<dbReference type="InterPro" id="IPR000073">
    <property type="entry name" value="AB_hydrolase_1"/>
</dbReference>
<dbReference type="InterPro" id="IPR050266">
    <property type="entry name" value="AB_hydrolase_sf"/>
</dbReference>
<organism evidence="3 4">
    <name type="scientific">Pusillibacter faecalis</name>
    <dbReference type="NCBI Taxonomy" id="2714358"/>
    <lineage>
        <taxon>Bacteria</taxon>
        <taxon>Bacillati</taxon>
        <taxon>Bacillota</taxon>
        <taxon>Clostridia</taxon>
        <taxon>Eubacteriales</taxon>
        <taxon>Oscillospiraceae</taxon>
        <taxon>Pusillibacter</taxon>
    </lineage>
</organism>
<gene>
    <name evidence="3" type="ORF">MM59RIKEN_17200</name>
</gene>
<evidence type="ECO:0000313" key="4">
    <source>
        <dbReference type="Proteomes" id="UP000679848"/>
    </source>
</evidence>
<dbReference type="PRINTS" id="PR00111">
    <property type="entry name" value="ABHYDROLASE"/>
</dbReference>
<dbReference type="PANTHER" id="PTHR43798">
    <property type="entry name" value="MONOACYLGLYCEROL LIPASE"/>
    <property type="match status" value="1"/>
</dbReference>
<dbReference type="RefSeq" id="WP_213543124.1">
    <property type="nucleotide sequence ID" value="NZ_AP023420.1"/>
</dbReference>
<dbReference type="Gene3D" id="3.40.50.1820">
    <property type="entry name" value="alpha/beta hydrolase"/>
    <property type="match status" value="1"/>
</dbReference>